<reference evidence="2 3" key="1">
    <citation type="submission" date="2019-09" db="EMBL/GenBank/DDBJ databases">
        <title>Report of infection by Mycobacterium simiae a patient suffering from pulmonary tuberculosis.</title>
        <authorList>
            <person name="Mohanty P.S."/>
            <person name="Bansal A.K."/>
            <person name="Singh H."/>
            <person name="Sharma S."/>
            <person name="Patil S.A."/>
            <person name="Upadhaya P."/>
            <person name="Singh P.K."/>
            <person name="Kumar D."/>
            <person name="Kumar S."/>
            <person name="Singh R.K."/>
            <person name="Chaudhary B."/>
        </authorList>
    </citation>
    <scope>NUCLEOTIDE SEQUENCE [LARGE SCALE GENOMIC DNA]</scope>
    <source>
        <strain evidence="2 3">JAL-560-SIM</strain>
    </source>
</reference>
<gene>
    <name evidence="2" type="ORF">F0Q45_26495</name>
</gene>
<evidence type="ECO:0000313" key="3">
    <source>
        <dbReference type="Proteomes" id="UP000324701"/>
    </source>
</evidence>
<feature type="region of interest" description="Disordered" evidence="1">
    <location>
        <begin position="16"/>
        <end position="63"/>
    </location>
</feature>
<evidence type="ECO:0000256" key="1">
    <source>
        <dbReference type="SAM" id="MobiDB-lite"/>
    </source>
</evidence>
<accession>A0A5B1B120</accession>
<evidence type="ECO:0000313" key="2">
    <source>
        <dbReference type="EMBL" id="KAA1241450.1"/>
    </source>
</evidence>
<comment type="caution">
    <text evidence="2">The sequence shown here is derived from an EMBL/GenBank/DDBJ whole genome shotgun (WGS) entry which is preliminary data.</text>
</comment>
<proteinExistence type="predicted"/>
<dbReference type="EMBL" id="VTZN01000475">
    <property type="protein sequence ID" value="KAA1241450.1"/>
    <property type="molecule type" value="Genomic_DNA"/>
</dbReference>
<feature type="compositionally biased region" description="Low complexity" evidence="1">
    <location>
        <begin position="20"/>
        <end position="31"/>
    </location>
</feature>
<protein>
    <submittedName>
        <fullName evidence="2">Uncharacterized protein</fullName>
    </submittedName>
</protein>
<keyword evidence="3" id="KW-1185">Reference proteome</keyword>
<name>A0A5B1B120_MYCSI</name>
<feature type="non-terminal residue" evidence="2">
    <location>
        <position position="1"/>
    </location>
</feature>
<dbReference type="AlphaFoldDB" id="A0A5B1B120"/>
<organism evidence="2 3">
    <name type="scientific">Mycobacterium simiae</name>
    <name type="common">Mycobacterium habana</name>
    <dbReference type="NCBI Taxonomy" id="1784"/>
    <lineage>
        <taxon>Bacteria</taxon>
        <taxon>Bacillati</taxon>
        <taxon>Actinomycetota</taxon>
        <taxon>Actinomycetes</taxon>
        <taxon>Mycobacteriales</taxon>
        <taxon>Mycobacteriaceae</taxon>
        <taxon>Mycobacterium</taxon>
        <taxon>Mycobacterium simiae complex</taxon>
    </lineage>
</organism>
<dbReference type="Proteomes" id="UP000324701">
    <property type="component" value="Unassembled WGS sequence"/>
</dbReference>
<sequence length="78" mass="7588">ASVIIPVVNDWLNDCGDSGAPGAAGADTPGTDGPPTPTAGALGSDAVETLPGGNTAQGSGAAVRQGTWLRGWCDAIRQ</sequence>